<protein>
    <submittedName>
        <fullName evidence="1">Uncharacterized protein</fullName>
    </submittedName>
</protein>
<accession>A0A6A6DJL7</accession>
<name>A0A6A6DJL7_9PEZI</name>
<keyword evidence="2" id="KW-1185">Reference proteome</keyword>
<feature type="non-terminal residue" evidence="1">
    <location>
        <position position="1"/>
    </location>
</feature>
<sequence>NVPYWMKSNGLTSQDWAVITQYIQVLKPLKEATSRLKGRGASGRFGVIHKVIPTFEAILKAYENLSEQYGSVDFNEADAPE</sequence>
<dbReference type="Proteomes" id="UP000800200">
    <property type="component" value="Unassembled WGS sequence"/>
</dbReference>
<reference evidence="1" key="1">
    <citation type="journal article" date="2020" name="Stud. Mycol.">
        <title>101 Dothideomycetes genomes: a test case for predicting lifestyles and emergence of pathogens.</title>
        <authorList>
            <person name="Haridas S."/>
            <person name="Albert R."/>
            <person name="Binder M."/>
            <person name="Bloem J."/>
            <person name="Labutti K."/>
            <person name="Salamov A."/>
            <person name="Andreopoulos B."/>
            <person name="Baker S."/>
            <person name="Barry K."/>
            <person name="Bills G."/>
            <person name="Bluhm B."/>
            <person name="Cannon C."/>
            <person name="Castanera R."/>
            <person name="Culley D."/>
            <person name="Daum C."/>
            <person name="Ezra D."/>
            <person name="Gonzalez J."/>
            <person name="Henrissat B."/>
            <person name="Kuo A."/>
            <person name="Liang C."/>
            <person name="Lipzen A."/>
            <person name="Lutzoni F."/>
            <person name="Magnuson J."/>
            <person name="Mondo S."/>
            <person name="Nolan M."/>
            <person name="Ohm R."/>
            <person name="Pangilinan J."/>
            <person name="Park H.-J."/>
            <person name="Ramirez L."/>
            <person name="Alfaro M."/>
            <person name="Sun H."/>
            <person name="Tritt A."/>
            <person name="Yoshinaga Y."/>
            <person name="Zwiers L.-H."/>
            <person name="Turgeon B."/>
            <person name="Goodwin S."/>
            <person name="Spatafora J."/>
            <person name="Crous P."/>
            <person name="Grigoriev I."/>
        </authorList>
    </citation>
    <scope>NUCLEOTIDE SEQUENCE</scope>
    <source>
        <strain evidence="1">CBS 207.26</strain>
    </source>
</reference>
<evidence type="ECO:0000313" key="1">
    <source>
        <dbReference type="EMBL" id="KAF2179707.1"/>
    </source>
</evidence>
<gene>
    <name evidence="1" type="ORF">K469DRAFT_469091</name>
</gene>
<evidence type="ECO:0000313" key="2">
    <source>
        <dbReference type="Proteomes" id="UP000800200"/>
    </source>
</evidence>
<dbReference type="OrthoDB" id="3780340at2759"/>
<dbReference type="AlphaFoldDB" id="A0A6A6DJL7"/>
<proteinExistence type="predicted"/>
<feature type="non-terminal residue" evidence="1">
    <location>
        <position position="81"/>
    </location>
</feature>
<dbReference type="EMBL" id="ML994663">
    <property type="protein sequence ID" value="KAF2179707.1"/>
    <property type="molecule type" value="Genomic_DNA"/>
</dbReference>
<organism evidence="1 2">
    <name type="scientific">Zopfia rhizophila CBS 207.26</name>
    <dbReference type="NCBI Taxonomy" id="1314779"/>
    <lineage>
        <taxon>Eukaryota</taxon>
        <taxon>Fungi</taxon>
        <taxon>Dikarya</taxon>
        <taxon>Ascomycota</taxon>
        <taxon>Pezizomycotina</taxon>
        <taxon>Dothideomycetes</taxon>
        <taxon>Dothideomycetes incertae sedis</taxon>
        <taxon>Zopfiaceae</taxon>
        <taxon>Zopfia</taxon>
    </lineage>
</organism>